<dbReference type="FunFam" id="3.30.420.40:FF:000122">
    <property type="entry name" value="ARP5 actin-related protein 5 homolog"/>
    <property type="match status" value="1"/>
</dbReference>
<dbReference type="AlphaFoldDB" id="A0AAV9V781"/>
<comment type="similarity">
    <text evidence="5">Belongs to the actin family.</text>
</comment>
<dbReference type="PANTHER" id="PTHR11937">
    <property type="entry name" value="ACTIN"/>
    <property type="match status" value="1"/>
</dbReference>
<keyword evidence="2" id="KW-0805">Transcription regulation</keyword>
<reference evidence="8 9" key="1">
    <citation type="submission" date="2019-10" db="EMBL/GenBank/DDBJ databases">
        <authorList>
            <person name="Palmer J.M."/>
        </authorList>
    </citation>
    <scope>NUCLEOTIDE SEQUENCE [LARGE SCALE GENOMIC DNA]</scope>
    <source>
        <strain evidence="8 9">TWF730</strain>
    </source>
</reference>
<comment type="subcellular location">
    <subcellularLocation>
        <location evidence="1">Nucleus</location>
    </subcellularLocation>
</comment>
<accession>A0AAV9V781</accession>
<proteinExistence type="inferred from homology"/>
<dbReference type="InterPro" id="IPR043129">
    <property type="entry name" value="ATPase_NBD"/>
</dbReference>
<organism evidence="8 9">
    <name type="scientific">Orbilia blumenaviensis</name>
    <dbReference type="NCBI Taxonomy" id="1796055"/>
    <lineage>
        <taxon>Eukaryota</taxon>
        <taxon>Fungi</taxon>
        <taxon>Dikarya</taxon>
        <taxon>Ascomycota</taxon>
        <taxon>Pezizomycotina</taxon>
        <taxon>Orbiliomycetes</taxon>
        <taxon>Orbiliales</taxon>
        <taxon>Orbiliaceae</taxon>
        <taxon>Orbilia</taxon>
    </lineage>
</organism>
<dbReference type="Proteomes" id="UP001373714">
    <property type="component" value="Unassembled WGS sequence"/>
</dbReference>
<evidence type="ECO:0000313" key="8">
    <source>
        <dbReference type="EMBL" id="KAK6357905.1"/>
    </source>
</evidence>
<comment type="caution">
    <text evidence="8">The sequence shown here is derived from an EMBL/GenBank/DDBJ whole genome shotgun (WGS) entry which is preliminary data.</text>
</comment>
<evidence type="ECO:0000256" key="4">
    <source>
        <dbReference type="ARBA" id="ARBA00023242"/>
    </source>
</evidence>
<evidence type="ECO:0000256" key="7">
    <source>
        <dbReference type="SAM" id="MobiDB-lite"/>
    </source>
</evidence>
<keyword evidence="3" id="KW-0804">Transcription</keyword>
<gene>
    <name evidence="8" type="primary">ARP5</name>
    <name evidence="8" type="ORF">TWF730_007263</name>
</gene>
<keyword evidence="4" id="KW-0539">Nucleus</keyword>
<evidence type="ECO:0000313" key="9">
    <source>
        <dbReference type="Proteomes" id="UP001373714"/>
    </source>
</evidence>
<dbReference type="SUPFAM" id="SSF53067">
    <property type="entry name" value="Actin-like ATPase domain"/>
    <property type="match status" value="2"/>
</dbReference>
<dbReference type="SMART" id="SM00268">
    <property type="entry name" value="ACTIN"/>
    <property type="match status" value="1"/>
</dbReference>
<dbReference type="CDD" id="cd10211">
    <property type="entry name" value="ASKHA_NBD_Arp5"/>
    <property type="match status" value="1"/>
</dbReference>
<evidence type="ECO:0000256" key="6">
    <source>
        <dbReference type="SAM" id="Coils"/>
    </source>
</evidence>
<feature type="region of interest" description="Disordered" evidence="7">
    <location>
        <begin position="504"/>
        <end position="525"/>
    </location>
</feature>
<feature type="coiled-coil region" evidence="6">
    <location>
        <begin position="431"/>
        <end position="458"/>
    </location>
</feature>
<sequence>MSPTATEQPSSPSSPNPPPKLYYVYEPKFPGSTPQADDYSKYRGDENVAVVIDNGSWNTRVGWSTESAPRIAFPPICAKYRDRKLARTFTLVGNDAYADSNSRTASKNAFDVNVVSNFDVMENILDYSFLKLGIDDDEGIGHPVVMTEALCNPTYSRKTMSELLFEAYHAPSVTYGLDSLFSYHYNGGNTGLVLSSSHTTTHLIPVVNGKGILSMATRLNWGCSQAVEFLTKLLALKYPGFPKTYPQQMESLVQEHCYVSQNYKAEMSGYLEMGSLDERDRAIQFPFTEIVKEQKSEEELARIAERRKESGRRLQEQAAKMRLEKLKKKEEELLYYQHLLERGKTETKKNLSRLLENEGFRDEAQLEKRIKELEKSIRRSRNKDLGIEEEEEEEIPTFPLLDTPDEDLDEDGIKQKKAQRLLKANYEARLRLRVEKEKERERLRLEAEKEEERRANDLEGWISEKRSMRDGLVAKLKEREQRKTQLSDRKSLASLNRMKAIAHLASDEPTRKRRRGNDEDTFGADDDDWAIYRDIATVNEDEEEEDEEMQTELKSIEAQLLRYDPNFTEDSLQGAGTDWSKSLIHAFLRGCRPFDPENQAEANQMHLNVERIRVPEVIFEPSMAGIDQAGIVEVASELLLNRITEKEQRESIYKDIFLTGGYALFQGFEERLRTTIMSVLPFEAEFGVRTAKDPLLDAWKGAALWSKTNIGGPIWEGARITRADFDEKGSDYIKEHNLGNVVG</sequence>
<keyword evidence="9" id="KW-1185">Reference proteome</keyword>
<feature type="region of interest" description="Disordered" evidence="7">
    <location>
        <begin position="1"/>
        <end position="23"/>
    </location>
</feature>
<dbReference type="EMBL" id="JAVHNS010000004">
    <property type="protein sequence ID" value="KAK6357905.1"/>
    <property type="molecule type" value="Genomic_DNA"/>
</dbReference>
<keyword evidence="6" id="KW-0175">Coiled coil</keyword>
<dbReference type="InterPro" id="IPR004000">
    <property type="entry name" value="Actin"/>
</dbReference>
<name>A0AAV9V781_9PEZI</name>
<evidence type="ECO:0000256" key="5">
    <source>
        <dbReference type="RuleBase" id="RU000487"/>
    </source>
</evidence>
<evidence type="ECO:0000256" key="2">
    <source>
        <dbReference type="ARBA" id="ARBA00023015"/>
    </source>
</evidence>
<dbReference type="GO" id="GO:0005634">
    <property type="term" value="C:nucleus"/>
    <property type="evidence" value="ECO:0007669"/>
    <property type="project" value="UniProtKB-SubCell"/>
</dbReference>
<protein>
    <submittedName>
        <fullName evidence="8">Nuclear actin-protein involved in chromatin remodeling</fullName>
    </submittedName>
</protein>
<evidence type="ECO:0000256" key="1">
    <source>
        <dbReference type="ARBA" id="ARBA00004123"/>
    </source>
</evidence>
<evidence type="ECO:0000256" key="3">
    <source>
        <dbReference type="ARBA" id="ARBA00023163"/>
    </source>
</evidence>
<dbReference type="Gene3D" id="3.30.420.40">
    <property type="match status" value="2"/>
</dbReference>
<dbReference type="Pfam" id="PF00022">
    <property type="entry name" value="Actin"/>
    <property type="match status" value="2"/>
</dbReference>